<reference evidence="2 3" key="1">
    <citation type="submission" date="2018-12" db="EMBL/GenBank/DDBJ databases">
        <authorList>
            <consortium name="Pathogen Informatics"/>
        </authorList>
    </citation>
    <scope>NUCLEOTIDE SEQUENCE [LARGE SCALE GENOMIC DNA]</scope>
    <source>
        <strain evidence="2 3">NCTC9695</strain>
    </source>
</reference>
<evidence type="ECO:0000313" key="3">
    <source>
        <dbReference type="Proteomes" id="UP000275777"/>
    </source>
</evidence>
<name>A0A447TE20_CHRVL</name>
<dbReference type="GO" id="GO:0003677">
    <property type="term" value="F:DNA binding"/>
    <property type="evidence" value="ECO:0007669"/>
    <property type="project" value="UniProtKB-KW"/>
</dbReference>
<dbReference type="Gene3D" id="3.40.190.10">
    <property type="entry name" value="Periplasmic binding protein-like II"/>
    <property type="match status" value="1"/>
</dbReference>
<dbReference type="EMBL" id="LR134182">
    <property type="protein sequence ID" value="VEB43136.1"/>
    <property type="molecule type" value="Genomic_DNA"/>
</dbReference>
<sequence>MIANATSQLLQPNRQRRLTINSTPPSRHSGSCRGWRLRSQLPELELHLVTSDRDLSRLDAPFDVAIRRGPGDWPAISPSLS</sequence>
<proteinExistence type="predicted"/>
<keyword evidence="2" id="KW-0238">DNA-binding</keyword>
<feature type="compositionally biased region" description="Polar residues" evidence="1">
    <location>
        <begin position="1"/>
        <end position="29"/>
    </location>
</feature>
<gene>
    <name evidence="2" type="ORF">NCTC9695_03590</name>
</gene>
<organism evidence="2 3">
    <name type="scientific">Chromobacterium violaceum</name>
    <dbReference type="NCBI Taxonomy" id="536"/>
    <lineage>
        <taxon>Bacteria</taxon>
        <taxon>Pseudomonadati</taxon>
        <taxon>Pseudomonadota</taxon>
        <taxon>Betaproteobacteria</taxon>
        <taxon>Neisseriales</taxon>
        <taxon>Chromobacteriaceae</taxon>
        <taxon>Chromobacterium</taxon>
    </lineage>
</organism>
<evidence type="ECO:0000256" key="1">
    <source>
        <dbReference type="SAM" id="MobiDB-lite"/>
    </source>
</evidence>
<accession>A0A447TE20</accession>
<feature type="region of interest" description="Disordered" evidence="1">
    <location>
        <begin position="1"/>
        <end position="33"/>
    </location>
</feature>
<evidence type="ECO:0000313" key="2">
    <source>
        <dbReference type="EMBL" id="VEB43136.1"/>
    </source>
</evidence>
<protein>
    <submittedName>
        <fullName evidence="2">DNA-binding transcriptional activator GcvA</fullName>
    </submittedName>
</protein>
<dbReference type="Proteomes" id="UP000275777">
    <property type="component" value="Chromosome"/>
</dbReference>
<dbReference type="AlphaFoldDB" id="A0A447TE20"/>